<keyword evidence="1" id="KW-0732">Signal</keyword>
<name>A0ABW4PE36_9ACTN</name>
<dbReference type="Pfam" id="PF26366">
    <property type="entry name" value="DUF8094"/>
    <property type="match status" value="1"/>
</dbReference>
<dbReference type="EMBL" id="JBHUFU010000001">
    <property type="protein sequence ID" value="MFD1828397.1"/>
    <property type="molecule type" value="Genomic_DNA"/>
</dbReference>
<dbReference type="PROSITE" id="PS51257">
    <property type="entry name" value="PROKAR_LIPOPROTEIN"/>
    <property type="match status" value="1"/>
</dbReference>
<evidence type="ECO:0000256" key="1">
    <source>
        <dbReference type="SAM" id="SignalP"/>
    </source>
</evidence>
<evidence type="ECO:0000313" key="3">
    <source>
        <dbReference type="EMBL" id="MFD1828397.1"/>
    </source>
</evidence>
<reference evidence="4" key="1">
    <citation type="journal article" date="2019" name="Int. J. Syst. Evol. Microbiol.">
        <title>The Global Catalogue of Microorganisms (GCM) 10K type strain sequencing project: providing services to taxonomists for standard genome sequencing and annotation.</title>
        <authorList>
            <consortium name="The Broad Institute Genomics Platform"/>
            <consortium name="The Broad Institute Genome Sequencing Center for Infectious Disease"/>
            <person name="Wu L."/>
            <person name="Ma J."/>
        </authorList>
    </citation>
    <scope>NUCLEOTIDE SEQUENCE [LARGE SCALE GENOMIC DNA]</scope>
    <source>
        <strain evidence="4">CGMCC 4.7455</strain>
    </source>
</reference>
<feature type="chain" id="PRO_5045143619" description="DUF8094 domain-containing protein" evidence="1">
    <location>
        <begin position="24"/>
        <end position="329"/>
    </location>
</feature>
<keyword evidence="4" id="KW-1185">Reference proteome</keyword>
<feature type="domain" description="DUF8094" evidence="2">
    <location>
        <begin position="37"/>
        <end position="328"/>
    </location>
</feature>
<dbReference type="Proteomes" id="UP001597365">
    <property type="component" value="Unassembled WGS sequence"/>
</dbReference>
<dbReference type="InterPro" id="IPR058407">
    <property type="entry name" value="DUF8094"/>
</dbReference>
<feature type="signal peptide" evidence="1">
    <location>
        <begin position="1"/>
        <end position="23"/>
    </location>
</feature>
<organism evidence="3 4">
    <name type="scientific">Streptomyces desertarenae</name>
    <dbReference type="NCBI Taxonomy" id="2666184"/>
    <lineage>
        <taxon>Bacteria</taxon>
        <taxon>Bacillati</taxon>
        <taxon>Actinomycetota</taxon>
        <taxon>Actinomycetes</taxon>
        <taxon>Kitasatosporales</taxon>
        <taxon>Streptomycetaceae</taxon>
        <taxon>Streptomyces</taxon>
    </lineage>
</organism>
<gene>
    <name evidence="3" type="ORF">ACFSJS_01805</name>
</gene>
<proteinExistence type="predicted"/>
<evidence type="ECO:0000259" key="2">
    <source>
        <dbReference type="Pfam" id="PF26366"/>
    </source>
</evidence>
<protein>
    <recommendedName>
        <fullName evidence="2">DUF8094 domain-containing protein</fullName>
    </recommendedName>
</protein>
<comment type="caution">
    <text evidence="3">The sequence shown here is derived from an EMBL/GenBank/DDBJ whole genome shotgun (WGS) entry which is preliminary data.</text>
</comment>
<dbReference type="RefSeq" id="WP_380895907.1">
    <property type="nucleotide sequence ID" value="NZ_JBHUFU010000001.1"/>
</dbReference>
<accession>A0ABW4PE36</accession>
<evidence type="ECO:0000313" key="4">
    <source>
        <dbReference type="Proteomes" id="UP001597365"/>
    </source>
</evidence>
<sequence>MRTKARGLGLRTAVVLTALASLAGLTGCVTVHGEEAVVPATTAGEAAKALEHFAETNNEANRALDAELNATIETGPLGTVDQAGLRARRTVHPQGNPGHRPLELTDARFLIPRQAGWPKFFVADTAASQSPGKRWLLVFTRGGVEETWKASYLSVLTPAAMPRFARDADGYAEAVPADETAGLALAPRDLSAAYADHLREGGGPFAEGPLTSALREERKKAAAGPGARTQWADLPAEDPRYAPVGLRTEDGGALVFFTTHHQMKQTVPQGYRPQVEDPYVKALLEGTPRQSVTYVRLALQTAAVPAADAADPQVRLLYRLQRLTGAKGE</sequence>